<gene>
    <name evidence="1" type="ORF">HPULCUR_011460</name>
</gene>
<keyword evidence="2" id="KW-1185">Reference proteome</keyword>
<sequence>MTSNEEFFVECSSGFEKEMVNHSLDDTLKLLVECSNSLLNTIKQNKNASIDSITKKCAFGVQVIKQTLTLTKMTLSKSGKWKLVEVRSACAPTSWQLRANWNILFEMLATIYHELLEQRKLDAQIINEVCGLAMLPSVTVVDHFLNMNT</sequence>
<name>A0ABP9YG51_9FUNG</name>
<protein>
    <submittedName>
        <fullName evidence="1">Uncharacterized protein</fullName>
    </submittedName>
</protein>
<evidence type="ECO:0000313" key="2">
    <source>
        <dbReference type="Proteomes" id="UP001476247"/>
    </source>
</evidence>
<dbReference type="EMBL" id="BAABUJ010000053">
    <property type="protein sequence ID" value="GAA5805934.1"/>
    <property type="molecule type" value="Genomic_DNA"/>
</dbReference>
<comment type="caution">
    <text evidence="1">The sequence shown here is derived from an EMBL/GenBank/DDBJ whole genome shotgun (WGS) entry which is preliminary data.</text>
</comment>
<organism evidence="1 2">
    <name type="scientific">Helicostylum pulchrum</name>
    <dbReference type="NCBI Taxonomy" id="562976"/>
    <lineage>
        <taxon>Eukaryota</taxon>
        <taxon>Fungi</taxon>
        <taxon>Fungi incertae sedis</taxon>
        <taxon>Mucoromycota</taxon>
        <taxon>Mucoromycotina</taxon>
        <taxon>Mucoromycetes</taxon>
        <taxon>Mucorales</taxon>
        <taxon>Mucorineae</taxon>
        <taxon>Mucoraceae</taxon>
        <taxon>Helicostylum</taxon>
    </lineage>
</organism>
<evidence type="ECO:0000313" key="1">
    <source>
        <dbReference type="EMBL" id="GAA5805934.1"/>
    </source>
</evidence>
<accession>A0ABP9YG51</accession>
<reference evidence="1 2" key="1">
    <citation type="submission" date="2024-04" db="EMBL/GenBank/DDBJ databases">
        <title>genome sequences of Mucor flavus KT1a and Helicostylum pulchrum KT1b strains isolation_sourced from the surface of a dry-aged beef.</title>
        <authorList>
            <person name="Toyotome T."/>
            <person name="Hosono M."/>
            <person name="Torimaru M."/>
            <person name="Fukuda K."/>
            <person name="Mikami N."/>
        </authorList>
    </citation>
    <scope>NUCLEOTIDE SEQUENCE [LARGE SCALE GENOMIC DNA]</scope>
    <source>
        <strain evidence="1 2">KT1b</strain>
    </source>
</reference>
<dbReference type="Proteomes" id="UP001476247">
    <property type="component" value="Unassembled WGS sequence"/>
</dbReference>
<proteinExistence type="predicted"/>